<reference evidence="3" key="1">
    <citation type="journal article" date="2011" name="Nat. Biotechnol.">
        <title>The genomic sequence of the Chinese hamster ovary (CHO)-K1 cell line.</title>
        <authorList>
            <person name="Xu X."/>
            <person name="Nagarajan H."/>
            <person name="Lewis N.E."/>
            <person name="Pan S."/>
            <person name="Cai Z."/>
            <person name="Liu X."/>
            <person name="Chen W."/>
            <person name="Xie M."/>
            <person name="Wang W."/>
            <person name="Hammond S."/>
            <person name="Andersen M.R."/>
            <person name="Neff N."/>
            <person name="Passarelli B."/>
            <person name="Koh W."/>
            <person name="Fan H.C."/>
            <person name="Wang J."/>
            <person name="Gui Y."/>
            <person name="Lee K.H."/>
            <person name="Betenbaugh M.J."/>
            <person name="Quake S.R."/>
            <person name="Famili I."/>
            <person name="Palsson B.O."/>
            <person name="Wang J."/>
        </authorList>
    </citation>
    <scope>NUCLEOTIDE SEQUENCE [LARGE SCALE GENOMIC DNA]</scope>
    <source>
        <strain evidence="3">CHO K1 cell line</strain>
    </source>
</reference>
<sequence length="50" mass="5601">MGWRWAQLLRAFVVLAEEPGSIPSTQWPFTSCITPVPTPSSDLRGHRAHL</sequence>
<protein>
    <submittedName>
        <fullName evidence="2">Uncharacterized protein</fullName>
    </submittedName>
</protein>
<keyword evidence="1" id="KW-0732">Signal</keyword>
<dbReference type="AlphaFoldDB" id="G3H426"/>
<dbReference type="Proteomes" id="UP000001075">
    <property type="component" value="Unassembled WGS sequence"/>
</dbReference>
<evidence type="ECO:0000313" key="3">
    <source>
        <dbReference type="Proteomes" id="UP000001075"/>
    </source>
</evidence>
<feature type="chain" id="PRO_5003444139" evidence="1">
    <location>
        <begin position="17"/>
        <end position="50"/>
    </location>
</feature>
<proteinExistence type="predicted"/>
<name>G3H426_CRIGR</name>
<evidence type="ECO:0000256" key="1">
    <source>
        <dbReference type="SAM" id="SignalP"/>
    </source>
</evidence>
<dbReference type="GlyGen" id="G3H426">
    <property type="glycosylation" value="1 site"/>
</dbReference>
<accession>G3H426</accession>
<dbReference type="InParanoid" id="G3H426"/>
<feature type="signal peptide" evidence="1">
    <location>
        <begin position="1"/>
        <end position="16"/>
    </location>
</feature>
<gene>
    <name evidence="2" type="ORF">I79_005021</name>
</gene>
<organism evidence="2 3">
    <name type="scientific">Cricetulus griseus</name>
    <name type="common">Chinese hamster</name>
    <name type="synonym">Cricetulus barabensis griseus</name>
    <dbReference type="NCBI Taxonomy" id="10029"/>
    <lineage>
        <taxon>Eukaryota</taxon>
        <taxon>Metazoa</taxon>
        <taxon>Chordata</taxon>
        <taxon>Craniata</taxon>
        <taxon>Vertebrata</taxon>
        <taxon>Euteleostomi</taxon>
        <taxon>Mammalia</taxon>
        <taxon>Eutheria</taxon>
        <taxon>Euarchontoglires</taxon>
        <taxon>Glires</taxon>
        <taxon>Rodentia</taxon>
        <taxon>Myomorpha</taxon>
        <taxon>Muroidea</taxon>
        <taxon>Cricetidae</taxon>
        <taxon>Cricetinae</taxon>
        <taxon>Cricetulus</taxon>
    </lineage>
</organism>
<evidence type="ECO:0000313" key="2">
    <source>
        <dbReference type="EMBL" id="EGV92418.1"/>
    </source>
</evidence>
<dbReference type="EMBL" id="JH000136">
    <property type="protein sequence ID" value="EGV92418.1"/>
    <property type="molecule type" value="Genomic_DNA"/>
</dbReference>